<name>A0A3D8K7W8_9BURK</name>
<organism evidence="6 7">
    <name type="scientific">Trinickia dinghuensis</name>
    <dbReference type="NCBI Taxonomy" id="2291023"/>
    <lineage>
        <taxon>Bacteria</taxon>
        <taxon>Pseudomonadati</taxon>
        <taxon>Pseudomonadota</taxon>
        <taxon>Betaproteobacteria</taxon>
        <taxon>Burkholderiales</taxon>
        <taxon>Burkholderiaceae</taxon>
        <taxon>Trinickia</taxon>
    </lineage>
</organism>
<dbReference type="PRINTS" id="PR00039">
    <property type="entry name" value="HTHLYSR"/>
</dbReference>
<dbReference type="Proteomes" id="UP000256838">
    <property type="component" value="Unassembled WGS sequence"/>
</dbReference>
<dbReference type="GO" id="GO:0032993">
    <property type="term" value="C:protein-DNA complex"/>
    <property type="evidence" value="ECO:0007669"/>
    <property type="project" value="TreeGrafter"/>
</dbReference>
<comment type="similarity">
    <text evidence="1">Belongs to the LysR transcriptional regulatory family.</text>
</comment>
<dbReference type="Gene3D" id="3.40.190.290">
    <property type="match status" value="1"/>
</dbReference>
<comment type="caution">
    <text evidence="6">The sequence shown here is derived from an EMBL/GenBank/DDBJ whole genome shotgun (WGS) entry which is preliminary data.</text>
</comment>
<dbReference type="SUPFAM" id="SSF53850">
    <property type="entry name" value="Periplasmic binding protein-like II"/>
    <property type="match status" value="1"/>
</dbReference>
<gene>
    <name evidence="6" type="ORF">DWV00_03735</name>
</gene>
<keyword evidence="4" id="KW-0804">Transcription</keyword>
<keyword evidence="2" id="KW-0805">Transcription regulation</keyword>
<dbReference type="Pfam" id="PF00126">
    <property type="entry name" value="HTH_1"/>
    <property type="match status" value="1"/>
</dbReference>
<sequence>MLRELKTFLAVVHHGTFARAGAQIGLTQSAVSAQIQRLEDELGFALFDRTGRSASLNAAGKRTVDVAQELLAVYARMATQGAASESAGLLRIGAIASAHTSLLVGAIRQFRAVSPGWRIRVSPGVSLSLLAQVDSSELDLAVIIKPPFALPPELKWHSLVSEPFVLLVPRKFAKESWRTLLAREPLIRYDRNSFGGRLVDRFLKRKRINVNDAVELDELQGIVELVAAGVGIAIVPQAAPLRFPTAVRTLTLGDETFYREVGIVERSTPDRQGISDDFAACLRAVAAS</sequence>
<dbReference type="GO" id="GO:0003677">
    <property type="term" value="F:DNA binding"/>
    <property type="evidence" value="ECO:0007669"/>
    <property type="project" value="UniProtKB-KW"/>
</dbReference>
<reference evidence="6 7" key="1">
    <citation type="submission" date="2018-08" db="EMBL/GenBank/DDBJ databases">
        <title>Paraburkholderia sp. DHOM06 isolated from forest soil.</title>
        <authorList>
            <person name="Gao Z.-H."/>
            <person name="Qiu L.-H."/>
        </authorList>
    </citation>
    <scope>NUCLEOTIDE SEQUENCE [LARGE SCALE GENOMIC DNA]</scope>
    <source>
        <strain evidence="6 7">DHOM06</strain>
    </source>
</reference>
<dbReference type="OrthoDB" id="9803735at2"/>
<dbReference type="PANTHER" id="PTHR30346:SF28">
    <property type="entry name" value="HTH-TYPE TRANSCRIPTIONAL REGULATOR CYNR"/>
    <property type="match status" value="1"/>
</dbReference>
<dbReference type="PANTHER" id="PTHR30346">
    <property type="entry name" value="TRANSCRIPTIONAL DUAL REGULATOR HCAR-RELATED"/>
    <property type="match status" value="1"/>
</dbReference>
<evidence type="ECO:0000313" key="6">
    <source>
        <dbReference type="EMBL" id="RDV01006.1"/>
    </source>
</evidence>
<proteinExistence type="inferred from homology"/>
<dbReference type="Pfam" id="PF03466">
    <property type="entry name" value="LysR_substrate"/>
    <property type="match status" value="1"/>
</dbReference>
<dbReference type="AlphaFoldDB" id="A0A3D8K7W8"/>
<dbReference type="InterPro" id="IPR036388">
    <property type="entry name" value="WH-like_DNA-bd_sf"/>
</dbReference>
<dbReference type="CDD" id="cd08427">
    <property type="entry name" value="PBP2_LTTR_like_2"/>
    <property type="match status" value="1"/>
</dbReference>
<keyword evidence="7" id="KW-1185">Reference proteome</keyword>
<dbReference type="InterPro" id="IPR005119">
    <property type="entry name" value="LysR_subst-bd"/>
</dbReference>
<dbReference type="InterPro" id="IPR000847">
    <property type="entry name" value="LysR_HTH_N"/>
</dbReference>
<dbReference type="Gene3D" id="1.10.10.10">
    <property type="entry name" value="Winged helix-like DNA-binding domain superfamily/Winged helix DNA-binding domain"/>
    <property type="match status" value="1"/>
</dbReference>
<protein>
    <submittedName>
        <fullName evidence="6">LysR family transcriptional regulator</fullName>
    </submittedName>
</protein>
<accession>A0A3D8K7W8</accession>
<dbReference type="RefSeq" id="WP_115532266.1">
    <property type="nucleotide sequence ID" value="NZ_QRGA01000001.1"/>
</dbReference>
<keyword evidence="3" id="KW-0238">DNA-binding</keyword>
<evidence type="ECO:0000256" key="4">
    <source>
        <dbReference type="ARBA" id="ARBA00023163"/>
    </source>
</evidence>
<evidence type="ECO:0000256" key="3">
    <source>
        <dbReference type="ARBA" id="ARBA00023125"/>
    </source>
</evidence>
<dbReference type="FunFam" id="1.10.10.10:FF:000001">
    <property type="entry name" value="LysR family transcriptional regulator"/>
    <property type="match status" value="1"/>
</dbReference>
<dbReference type="InterPro" id="IPR036390">
    <property type="entry name" value="WH_DNA-bd_sf"/>
</dbReference>
<dbReference type="GO" id="GO:0003700">
    <property type="term" value="F:DNA-binding transcription factor activity"/>
    <property type="evidence" value="ECO:0007669"/>
    <property type="project" value="InterPro"/>
</dbReference>
<dbReference type="SUPFAM" id="SSF46785">
    <property type="entry name" value="Winged helix' DNA-binding domain"/>
    <property type="match status" value="1"/>
</dbReference>
<evidence type="ECO:0000256" key="2">
    <source>
        <dbReference type="ARBA" id="ARBA00023015"/>
    </source>
</evidence>
<feature type="domain" description="HTH lysR-type" evidence="5">
    <location>
        <begin position="1"/>
        <end position="57"/>
    </location>
</feature>
<evidence type="ECO:0000259" key="5">
    <source>
        <dbReference type="PROSITE" id="PS50931"/>
    </source>
</evidence>
<evidence type="ECO:0000313" key="7">
    <source>
        <dbReference type="Proteomes" id="UP000256838"/>
    </source>
</evidence>
<dbReference type="PROSITE" id="PS50931">
    <property type="entry name" value="HTH_LYSR"/>
    <property type="match status" value="1"/>
</dbReference>
<dbReference type="EMBL" id="QRGA01000001">
    <property type="protein sequence ID" value="RDV01006.1"/>
    <property type="molecule type" value="Genomic_DNA"/>
</dbReference>
<evidence type="ECO:0000256" key="1">
    <source>
        <dbReference type="ARBA" id="ARBA00009437"/>
    </source>
</evidence>